<feature type="region of interest" description="Disordered" evidence="1">
    <location>
        <begin position="318"/>
        <end position="337"/>
    </location>
</feature>
<evidence type="ECO:0000256" key="1">
    <source>
        <dbReference type="SAM" id="MobiDB-lite"/>
    </source>
</evidence>
<reference evidence="2 3" key="1">
    <citation type="submission" date="2020-05" db="EMBL/GenBank/DDBJ databases">
        <title>Strain PA2F3 complete genome.</title>
        <authorList>
            <person name="Kim Y.-S."/>
            <person name="Kim S.-J."/>
            <person name="Jung H.-k."/>
            <person name="Kim S.-E."/>
            <person name="Kim K.-H."/>
        </authorList>
    </citation>
    <scope>NUCLEOTIDE SEQUENCE [LARGE SCALE GENOMIC DNA]</scope>
    <source>
        <strain evidence="2 3">PA2F3</strain>
    </source>
</reference>
<dbReference type="EMBL" id="CP054038">
    <property type="protein sequence ID" value="QKJ18939.1"/>
    <property type="molecule type" value="Genomic_DNA"/>
</dbReference>
<dbReference type="Proteomes" id="UP000502498">
    <property type="component" value="Chromosome"/>
</dbReference>
<accession>A0A7D4Q7E2</accession>
<gene>
    <name evidence="2" type="ORF">HQM25_05790</name>
</gene>
<evidence type="ECO:0000313" key="2">
    <source>
        <dbReference type="EMBL" id="QKJ18939.1"/>
    </source>
</evidence>
<protein>
    <submittedName>
        <fullName evidence="2">Uncharacterized protein</fullName>
    </submittedName>
</protein>
<name>A0A7D4Q7E2_9MICO</name>
<proteinExistence type="predicted"/>
<feature type="compositionally biased region" description="Basic and acidic residues" evidence="1">
    <location>
        <begin position="323"/>
        <end position="337"/>
    </location>
</feature>
<organism evidence="2 3">
    <name type="scientific">Microbacterium hominis</name>
    <dbReference type="NCBI Taxonomy" id="162426"/>
    <lineage>
        <taxon>Bacteria</taxon>
        <taxon>Bacillati</taxon>
        <taxon>Actinomycetota</taxon>
        <taxon>Actinomycetes</taxon>
        <taxon>Micrococcales</taxon>
        <taxon>Microbacteriaceae</taxon>
        <taxon>Microbacterium</taxon>
    </lineage>
</organism>
<sequence>MTTDDDPDDPFVLSHDEMLPLIEVAHGARILQHMFEAMGPPLPTSYLGPDADGGRGLREMAEWCEGYLDAAIDHLVLWADYAVPLKFHPDARLTFALRPALTLARAAMESAAQTIWILAAPDSEATASRFFALGVADTIEHAKATPPGPSKDELLAERDRLCEARGVTAKTFRGPTYVEMVRYAAELWSDAGTGATVEAKSDLLATPESGPEPEDEPVPAYSGAHFTPDRVEMLWRASAGAAHGKQWVPREFGAMIADGGHRYRVPSRAAVLEVLKLAEKILTLGLVLYAQMSGREEEWYDLRQAGLVHVATNMTTHNGVPLRPEDVPDLRPEPEPR</sequence>
<dbReference type="AlphaFoldDB" id="A0A7D4Q7E2"/>
<dbReference type="RefSeq" id="WP_172989380.1">
    <property type="nucleotide sequence ID" value="NZ_CP054038.1"/>
</dbReference>
<evidence type="ECO:0000313" key="3">
    <source>
        <dbReference type="Proteomes" id="UP000502498"/>
    </source>
</evidence>